<gene>
    <name evidence="2" type="ORF">UCRNP2_6009</name>
</gene>
<protein>
    <submittedName>
        <fullName evidence="2">Uncharacterized protein</fullName>
    </submittedName>
</protein>
<feature type="compositionally biased region" description="Basic and acidic residues" evidence="1">
    <location>
        <begin position="44"/>
        <end position="65"/>
    </location>
</feature>
<proteinExistence type="predicted"/>
<evidence type="ECO:0000256" key="1">
    <source>
        <dbReference type="SAM" id="MobiDB-lite"/>
    </source>
</evidence>
<dbReference type="OrthoDB" id="5339076at2759"/>
<dbReference type="STRING" id="1287680.R1GMK7"/>
<dbReference type="KEGG" id="npa:UCRNP2_6009"/>
<name>R1GMK7_BOTPV</name>
<accession>R1GMK7</accession>
<dbReference type="EMBL" id="KB916349">
    <property type="protein sequence ID" value="EOD47244.1"/>
    <property type="molecule type" value="Genomic_DNA"/>
</dbReference>
<dbReference type="AlphaFoldDB" id="R1GMK7"/>
<evidence type="ECO:0000313" key="2">
    <source>
        <dbReference type="EMBL" id="EOD47244.1"/>
    </source>
</evidence>
<organism evidence="2 3">
    <name type="scientific">Botryosphaeria parva (strain UCR-NP2)</name>
    <name type="common">Grapevine canker fungus</name>
    <name type="synonym">Neofusicoccum parvum</name>
    <dbReference type="NCBI Taxonomy" id="1287680"/>
    <lineage>
        <taxon>Eukaryota</taxon>
        <taxon>Fungi</taxon>
        <taxon>Dikarya</taxon>
        <taxon>Ascomycota</taxon>
        <taxon>Pezizomycotina</taxon>
        <taxon>Dothideomycetes</taxon>
        <taxon>Dothideomycetes incertae sedis</taxon>
        <taxon>Botryosphaeriales</taxon>
        <taxon>Botryosphaeriaceae</taxon>
        <taxon>Neofusicoccum</taxon>
    </lineage>
</organism>
<dbReference type="Proteomes" id="UP000013521">
    <property type="component" value="Unassembled WGS sequence"/>
</dbReference>
<dbReference type="HOGENOM" id="CLU_1834874_0_0_1"/>
<feature type="compositionally biased region" description="Acidic residues" evidence="1">
    <location>
        <begin position="66"/>
        <end position="78"/>
    </location>
</feature>
<evidence type="ECO:0000313" key="3">
    <source>
        <dbReference type="Proteomes" id="UP000013521"/>
    </source>
</evidence>
<sequence length="140" mass="15645">MAMAATNQPLPGLHVTAPDEDMEISDYERNGDDIDIDIDLTVDPSHHEDENMDDDRSEHDTRDDVMIDGDGNDDEDGMMQDNMSVPDEHLTDASDVGYIDMEVKEVPQEQPVGHVDIEVQDSAPAEDFIDYDDNVEAQPQ</sequence>
<feature type="region of interest" description="Disordered" evidence="1">
    <location>
        <begin position="28"/>
        <end position="90"/>
    </location>
</feature>
<reference evidence="3" key="1">
    <citation type="journal article" date="2013" name="Genome Announc.">
        <title>Draft genome sequence of Neofusicoccum parvum isolate UCR-NP2, a fungal vascular pathogen associated with grapevine cankers.</title>
        <authorList>
            <person name="Blanco-Ulate B."/>
            <person name="Rolshausen P."/>
            <person name="Cantu D."/>
        </authorList>
    </citation>
    <scope>NUCLEOTIDE SEQUENCE [LARGE SCALE GENOMIC DNA]</scope>
    <source>
        <strain evidence="3">UCR-NP2</strain>
    </source>
</reference>
<feature type="region of interest" description="Disordered" evidence="1">
    <location>
        <begin position="1"/>
        <end position="20"/>
    </location>
</feature>